<dbReference type="CDD" id="cd11061">
    <property type="entry name" value="CYP67-like"/>
    <property type="match status" value="1"/>
</dbReference>
<protein>
    <submittedName>
        <fullName evidence="9">Cytochrome P450</fullName>
    </submittedName>
</protein>
<dbReference type="GO" id="GO:0020037">
    <property type="term" value="F:heme binding"/>
    <property type="evidence" value="ECO:0007669"/>
    <property type="project" value="InterPro"/>
</dbReference>
<comment type="similarity">
    <text evidence="3">Belongs to the cytochrome P450 family.</text>
</comment>
<keyword evidence="5" id="KW-0560">Oxidoreductase</keyword>
<accession>A0A2H3JKR3</accession>
<dbReference type="PRINTS" id="PR00385">
    <property type="entry name" value="P450"/>
</dbReference>
<dbReference type="InterPro" id="IPR050121">
    <property type="entry name" value="Cytochrome_P450_monoxygenase"/>
</dbReference>
<dbReference type="Gene3D" id="1.10.630.10">
    <property type="entry name" value="Cytochrome P450"/>
    <property type="match status" value="1"/>
</dbReference>
<keyword evidence="10" id="KW-1185">Reference proteome</keyword>
<evidence type="ECO:0000313" key="10">
    <source>
        <dbReference type="Proteomes" id="UP000218811"/>
    </source>
</evidence>
<dbReference type="SUPFAM" id="SSF48264">
    <property type="entry name" value="Cytochrome P450"/>
    <property type="match status" value="1"/>
</dbReference>
<comment type="pathway">
    <text evidence="2">Secondary metabolite biosynthesis.</text>
</comment>
<name>A0A2H3JKR3_WOLCO</name>
<dbReference type="EMBL" id="KB468135">
    <property type="protein sequence ID" value="PCH42796.1"/>
    <property type="molecule type" value="Genomic_DNA"/>
</dbReference>
<reference evidence="9 10" key="1">
    <citation type="journal article" date="2012" name="Science">
        <title>The Paleozoic origin of enzymatic lignin decomposition reconstructed from 31 fungal genomes.</title>
        <authorList>
            <person name="Floudas D."/>
            <person name="Binder M."/>
            <person name="Riley R."/>
            <person name="Barry K."/>
            <person name="Blanchette R.A."/>
            <person name="Henrissat B."/>
            <person name="Martinez A.T."/>
            <person name="Otillar R."/>
            <person name="Spatafora J.W."/>
            <person name="Yadav J.S."/>
            <person name="Aerts A."/>
            <person name="Benoit I."/>
            <person name="Boyd A."/>
            <person name="Carlson A."/>
            <person name="Copeland A."/>
            <person name="Coutinho P.M."/>
            <person name="de Vries R.P."/>
            <person name="Ferreira P."/>
            <person name="Findley K."/>
            <person name="Foster B."/>
            <person name="Gaskell J."/>
            <person name="Glotzer D."/>
            <person name="Gorecki P."/>
            <person name="Heitman J."/>
            <person name="Hesse C."/>
            <person name="Hori C."/>
            <person name="Igarashi K."/>
            <person name="Jurgens J.A."/>
            <person name="Kallen N."/>
            <person name="Kersten P."/>
            <person name="Kohler A."/>
            <person name="Kuees U."/>
            <person name="Kumar T.K.A."/>
            <person name="Kuo A."/>
            <person name="LaButti K."/>
            <person name="Larrondo L.F."/>
            <person name="Lindquist E."/>
            <person name="Ling A."/>
            <person name="Lombard V."/>
            <person name="Lucas S."/>
            <person name="Lundell T."/>
            <person name="Martin R."/>
            <person name="McLaughlin D.J."/>
            <person name="Morgenstern I."/>
            <person name="Morin E."/>
            <person name="Murat C."/>
            <person name="Nagy L.G."/>
            <person name="Nolan M."/>
            <person name="Ohm R.A."/>
            <person name="Patyshakuliyeva A."/>
            <person name="Rokas A."/>
            <person name="Ruiz-Duenas F.J."/>
            <person name="Sabat G."/>
            <person name="Salamov A."/>
            <person name="Samejima M."/>
            <person name="Schmutz J."/>
            <person name="Slot J.C."/>
            <person name="St John F."/>
            <person name="Stenlid J."/>
            <person name="Sun H."/>
            <person name="Sun S."/>
            <person name="Syed K."/>
            <person name="Tsang A."/>
            <person name="Wiebenga A."/>
            <person name="Young D."/>
            <person name="Pisabarro A."/>
            <person name="Eastwood D.C."/>
            <person name="Martin F."/>
            <person name="Cullen D."/>
            <person name="Grigoriev I.V."/>
            <person name="Hibbett D.S."/>
        </authorList>
    </citation>
    <scope>NUCLEOTIDE SEQUENCE [LARGE SCALE GENOMIC DNA]</scope>
    <source>
        <strain evidence="9 10">MD-104</strain>
    </source>
</reference>
<keyword evidence="7" id="KW-0503">Monooxygenase</keyword>
<keyword evidence="8" id="KW-0349">Heme</keyword>
<keyword evidence="4 8" id="KW-0479">Metal-binding</keyword>
<comment type="cofactor">
    <cofactor evidence="1 8">
        <name>heme</name>
        <dbReference type="ChEBI" id="CHEBI:30413"/>
    </cofactor>
</comment>
<dbReference type="PANTHER" id="PTHR24305:SF187">
    <property type="entry name" value="P450, PUTATIVE (EUROFUNG)-RELATED"/>
    <property type="match status" value="1"/>
</dbReference>
<proteinExistence type="inferred from homology"/>
<dbReference type="Pfam" id="PF00067">
    <property type="entry name" value="p450"/>
    <property type="match status" value="1"/>
</dbReference>
<dbReference type="OMA" id="WEGRRIS"/>
<sequence length="407" mass="45694">MSVWEGRRISGKRGAGAKNAKGHLIGARNKELHAESRRTWNRAFTTAAVKDYEPIMVRRAAQLVEELRMRCAEQQRNEVQVDLSRWLSYFTFDFMGDMVFGGGFELMHEGDRDGMYQTMVSGLYLPALSQQIPWCARALPYLPFVGKHMKALGQFAFKQVTRRLQEGSVQNDLFYHLLDEKPEDGKPTPFPVIMTNAVTAMLAGSDTTAVALCNAAYYLLSNPACLAHLREEVDATFPPDKGEPVDAAKLASMEYLNACINEALRLLPSIPTSLQRAPTPGSSSHQISPQLVIGEGTAVFVPPYVIQRDPRYFSPDPDRFWPERWLADRDPSVVLNTNAYIPFSTGPANCVGRPVALLALRIVLAYLVQRFEMRLADGYDPKRWGDELRDFFAFQKGALPVVLTPRY</sequence>
<evidence type="ECO:0000256" key="3">
    <source>
        <dbReference type="ARBA" id="ARBA00010617"/>
    </source>
</evidence>
<dbReference type="AlphaFoldDB" id="A0A2H3JKR3"/>
<organism evidence="9 10">
    <name type="scientific">Wolfiporia cocos (strain MD-104)</name>
    <name type="common">Brown rot fungus</name>
    <dbReference type="NCBI Taxonomy" id="742152"/>
    <lineage>
        <taxon>Eukaryota</taxon>
        <taxon>Fungi</taxon>
        <taxon>Dikarya</taxon>
        <taxon>Basidiomycota</taxon>
        <taxon>Agaricomycotina</taxon>
        <taxon>Agaricomycetes</taxon>
        <taxon>Polyporales</taxon>
        <taxon>Phaeolaceae</taxon>
        <taxon>Wolfiporia</taxon>
    </lineage>
</organism>
<gene>
    <name evidence="9" type="ORF">WOLCODRAFT_74128</name>
</gene>
<keyword evidence="6 8" id="KW-0408">Iron</keyword>
<dbReference type="OrthoDB" id="6692864at2759"/>
<dbReference type="InterPro" id="IPR036396">
    <property type="entry name" value="Cyt_P450_sf"/>
</dbReference>
<dbReference type="STRING" id="742152.A0A2H3JKR3"/>
<dbReference type="GO" id="GO:0004497">
    <property type="term" value="F:monooxygenase activity"/>
    <property type="evidence" value="ECO:0007669"/>
    <property type="project" value="UniProtKB-KW"/>
</dbReference>
<evidence type="ECO:0000256" key="5">
    <source>
        <dbReference type="ARBA" id="ARBA00023002"/>
    </source>
</evidence>
<dbReference type="GO" id="GO:0005506">
    <property type="term" value="F:iron ion binding"/>
    <property type="evidence" value="ECO:0007669"/>
    <property type="project" value="InterPro"/>
</dbReference>
<evidence type="ECO:0000256" key="8">
    <source>
        <dbReference type="PIRSR" id="PIRSR602401-1"/>
    </source>
</evidence>
<evidence type="ECO:0000256" key="4">
    <source>
        <dbReference type="ARBA" id="ARBA00022723"/>
    </source>
</evidence>
<dbReference type="InterPro" id="IPR002401">
    <property type="entry name" value="Cyt_P450_E_grp-I"/>
</dbReference>
<evidence type="ECO:0000256" key="7">
    <source>
        <dbReference type="ARBA" id="ARBA00023033"/>
    </source>
</evidence>
<dbReference type="Proteomes" id="UP000218811">
    <property type="component" value="Unassembled WGS sequence"/>
</dbReference>
<feature type="binding site" description="axial binding residue" evidence="8">
    <location>
        <position position="350"/>
    </location>
    <ligand>
        <name>heme</name>
        <dbReference type="ChEBI" id="CHEBI:30413"/>
    </ligand>
    <ligandPart>
        <name>Fe</name>
        <dbReference type="ChEBI" id="CHEBI:18248"/>
    </ligandPart>
</feature>
<evidence type="ECO:0000313" key="9">
    <source>
        <dbReference type="EMBL" id="PCH42796.1"/>
    </source>
</evidence>
<evidence type="ECO:0000256" key="2">
    <source>
        <dbReference type="ARBA" id="ARBA00005179"/>
    </source>
</evidence>
<evidence type="ECO:0000256" key="6">
    <source>
        <dbReference type="ARBA" id="ARBA00023004"/>
    </source>
</evidence>
<evidence type="ECO:0000256" key="1">
    <source>
        <dbReference type="ARBA" id="ARBA00001971"/>
    </source>
</evidence>
<dbReference type="GO" id="GO:0016705">
    <property type="term" value="F:oxidoreductase activity, acting on paired donors, with incorporation or reduction of molecular oxygen"/>
    <property type="evidence" value="ECO:0007669"/>
    <property type="project" value="InterPro"/>
</dbReference>
<dbReference type="PANTHER" id="PTHR24305">
    <property type="entry name" value="CYTOCHROME P450"/>
    <property type="match status" value="1"/>
</dbReference>
<dbReference type="InterPro" id="IPR001128">
    <property type="entry name" value="Cyt_P450"/>
</dbReference>
<dbReference type="PRINTS" id="PR00463">
    <property type="entry name" value="EP450I"/>
</dbReference>